<keyword evidence="3 6" id="KW-1133">Transmembrane helix</keyword>
<evidence type="ECO:0000256" key="4">
    <source>
        <dbReference type="ARBA" id="ARBA00023136"/>
    </source>
</evidence>
<feature type="transmembrane region" description="Helical" evidence="6">
    <location>
        <begin position="358"/>
        <end position="384"/>
    </location>
</feature>
<comment type="subcellular location">
    <subcellularLocation>
        <location evidence="1">Membrane</location>
        <topology evidence="1">Multi-pass membrane protein</topology>
    </subcellularLocation>
</comment>
<evidence type="ECO:0000256" key="1">
    <source>
        <dbReference type="ARBA" id="ARBA00004141"/>
    </source>
</evidence>
<feature type="transmembrane region" description="Helical" evidence="6">
    <location>
        <begin position="196"/>
        <end position="219"/>
    </location>
</feature>
<feature type="compositionally biased region" description="Basic and acidic residues" evidence="5">
    <location>
        <begin position="56"/>
        <end position="67"/>
    </location>
</feature>
<dbReference type="AlphaFoldDB" id="A0A9P4WJN4"/>
<feature type="domain" description="Wax synthase" evidence="7">
    <location>
        <begin position="228"/>
        <end position="300"/>
    </location>
</feature>
<keyword evidence="2 6" id="KW-0812">Transmembrane</keyword>
<keyword evidence="9" id="KW-1185">Reference proteome</keyword>
<evidence type="ECO:0000313" key="8">
    <source>
        <dbReference type="EMBL" id="KAF3034087.1"/>
    </source>
</evidence>
<dbReference type="OrthoDB" id="1077582at2759"/>
<comment type="caution">
    <text evidence="8">The sequence shown here is derived from an EMBL/GenBank/DDBJ whole genome shotgun (WGS) entry which is preliminary data.</text>
</comment>
<evidence type="ECO:0000259" key="7">
    <source>
        <dbReference type="Pfam" id="PF13813"/>
    </source>
</evidence>
<gene>
    <name evidence="8" type="ORF">E8E12_005789</name>
</gene>
<dbReference type="InterPro" id="IPR032805">
    <property type="entry name" value="Wax_synthase_dom"/>
</dbReference>
<dbReference type="Pfam" id="PF13813">
    <property type="entry name" value="MBOAT_2"/>
    <property type="match status" value="1"/>
</dbReference>
<accession>A0A9P4WJN4</accession>
<evidence type="ECO:0000256" key="6">
    <source>
        <dbReference type="SAM" id="Phobius"/>
    </source>
</evidence>
<sequence length="405" mass="46564">MATVHAWSELGGNDVISTDSLYMTLFLYFFKDPRRDFRHVLRSDRSEGLGGPDLSPRNDHKKDEDASQSKPAPLEVYAKTFTGRLRWAMMIPQSRPLHDWIIGEPGHDRRVLKPFRHPSRLDFMIDTLSRLLPVLLIFLPLSKLLAAHDPYFSDPAWSIFRPYGVDRSSEGHIAAVLKNLVPAFILRPMAMAMYTYSLLLMLFLPPMLFVLLLNALCLIPNKWSPHTWRPHFGPFSAIARYGMRGLWGRWWHQQMRHIVAEPGRWVAAKAGLRTDGWQKTVKYMLVCVSAFTLSGITHSGMVPPKPRWATISAIELRLSLAGFFWIQPVGIVIELFLLEPTLRRLPTSKRTLQEVLRVVWTVTFMCFSCTFLVLPFGQLGYWSIVPSEYVSHLYDVASLKRPLYD</sequence>
<organism evidence="8 9">
    <name type="scientific">Didymella heteroderae</name>
    <dbReference type="NCBI Taxonomy" id="1769908"/>
    <lineage>
        <taxon>Eukaryota</taxon>
        <taxon>Fungi</taxon>
        <taxon>Dikarya</taxon>
        <taxon>Ascomycota</taxon>
        <taxon>Pezizomycotina</taxon>
        <taxon>Dothideomycetes</taxon>
        <taxon>Pleosporomycetidae</taxon>
        <taxon>Pleosporales</taxon>
        <taxon>Pleosporineae</taxon>
        <taxon>Didymellaceae</taxon>
        <taxon>Didymella</taxon>
    </lineage>
</organism>
<feature type="transmembrane region" description="Helical" evidence="6">
    <location>
        <begin position="283"/>
        <end position="300"/>
    </location>
</feature>
<name>A0A9P4WJN4_9PLEO</name>
<evidence type="ECO:0000313" key="9">
    <source>
        <dbReference type="Proteomes" id="UP000758155"/>
    </source>
</evidence>
<reference evidence="8" key="1">
    <citation type="submission" date="2019-04" db="EMBL/GenBank/DDBJ databases">
        <title>Sequencing of skin fungus with MAO and IRED activity.</title>
        <authorList>
            <person name="Marsaioli A.J."/>
            <person name="Bonatto J.M.C."/>
            <person name="Reis Junior O."/>
        </authorList>
    </citation>
    <scope>NUCLEOTIDE SEQUENCE</scope>
    <source>
        <strain evidence="8">28M1</strain>
    </source>
</reference>
<dbReference type="Proteomes" id="UP000758155">
    <property type="component" value="Unassembled WGS sequence"/>
</dbReference>
<feature type="transmembrane region" description="Helical" evidence="6">
    <location>
        <begin position="320"/>
        <end position="338"/>
    </location>
</feature>
<keyword evidence="4 6" id="KW-0472">Membrane</keyword>
<evidence type="ECO:0000256" key="5">
    <source>
        <dbReference type="SAM" id="MobiDB-lite"/>
    </source>
</evidence>
<proteinExistence type="predicted"/>
<evidence type="ECO:0000256" key="3">
    <source>
        <dbReference type="ARBA" id="ARBA00022989"/>
    </source>
</evidence>
<protein>
    <recommendedName>
        <fullName evidence="7">Wax synthase domain-containing protein</fullName>
    </recommendedName>
</protein>
<dbReference type="GO" id="GO:0016020">
    <property type="term" value="C:membrane"/>
    <property type="evidence" value="ECO:0007669"/>
    <property type="project" value="UniProtKB-SubCell"/>
</dbReference>
<feature type="region of interest" description="Disordered" evidence="5">
    <location>
        <begin position="44"/>
        <end position="70"/>
    </location>
</feature>
<evidence type="ECO:0000256" key="2">
    <source>
        <dbReference type="ARBA" id="ARBA00022692"/>
    </source>
</evidence>
<dbReference type="EMBL" id="SWKV01000072">
    <property type="protein sequence ID" value="KAF3034087.1"/>
    <property type="molecule type" value="Genomic_DNA"/>
</dbReference>